<dbReference type="PANTHER" id="PTHR30411:SF4">
    <property type="entry name" value="YBAK_AMINOACYL-TRNA SYNTHETASE-ASSOCIATED DOMAIN-CONTAINING PROTEIN"/>
    <property type="match status" value="1"/>
</dbReference>
<accession>A0A1Y2BX24</accession>
<protein>
    <submittedName>
        <fullName evidence="2">YbaK/ProRS associated domain-containing protein</fullName>
    </submittedName>
</protein>
<proteinExistence type="predicted"/>
<dbReference type="CDD" id="cd04332">
    <property type="entry name" value="YbaK_like"/>
    <property type="match status" value="1"/>
</dbReference>
<comment type="caution">
    <text evidence="2">The sequence shown here is derived from an EMBL/GenBank/DDBJ whole genome shotgun (WGS) entry which is preliminary data.</text>
</comment>
<dbReference type="Proteomes" id="UP000193642">
    <property type="component" value="Unassembled WGS sequence"/>
</dbReference>
<dbReference type="AlphaFoldDB" id="A0A1Y2BX24"/>
<dbReference type="EMBL" id="MCGO01000040">
    <property type="protein sequence ID" value="ORY39320.1"/>
    <property type="molecule type" value="Genomic_DNA"/>
</dbReference>
<dbReference type="Gene3D" id="3.90.960.10">
    <property type="entry name" value="YbaK/aminoacyl-tRNA synthetase-associated domain"/>
    <property type="match status" value="1"/>
</dbReference>
<dbReference type="Pfam" id="PF04073">
    <property type="entry name" value="tRNA_edit"/>
    <property type="match status" value="1"/>
</dbReference>
<dbReference type="InterPro" id="IPR036754">
    <property type="entry name" value="YbaK/aa-tRNA-synt-asso_dom_sf"/>
</dbReference>
<gene>
    <name evidence="2" type="ORF">BCR33DRAFT_720154</name>
</gene>
<dbReference type="OrthoDB" id="1058301at2759"/>
<dbReference type="SUPFAM" id="SSF55826">
    <property type="entry name" value="YbaK/ProRS associated domain"/>
    <property type="match status" value="1"/>
</dbReference>
<sequence>MPEFVWSAWQWQPVKAAADKETVEVVSRKHASYDHEAVVSQIHKLANAISVVYSSPSVQDKYMKHWKQKALEEKEAGQIMKDAPESALRVEKGAADIGLRDVIRIYQVERDYYTWPLERRMLRMNAPSINHLCKTLFFENTRYVPGQGDILDPTNSKYYVVVVQYTGKLNSTKLTNFVRALSNGTKKNFNLRVASEAESDEYTGYKTGGVTPFGMARKVPIILSQAITELAPRVFFMGCGHVDWKIACPVDDFVKATGCYVVDLD</sequence>
<dbReference type="STRING" id="329046.A0A1Y2BX24"/>
<dbReference type="GO" id="GO:0002161">
    <property type="term" value="F:aminoacyl-tRNA deacylase activity"/>
    <property type="evidence" value="ECO:0007669"/>
    <property type="project" value="InterPro"/>
</dbReference>
<organism evidence="2 3">
    <name type="scientific">Rhizoclosmatium globosum</name>
    <dbReference type="NCBI Taxonomy" id="329046"/>
    <lineage>
        <taxon>Eukaryota</taxon>
        <taxon>Fungi</taxon>
        <taxon>Fungi incertae sedis</taxon>
        <taxon>Chytridiomycota</taxon>
        <taxon>Chytridiomycota incertae sedis</taxon>
        <taxon>Chytridiomycetes</taxon>
        <taxon>Chytridiales</taxon>
        <taxon>Chytriomycetaceae</taxon>
        <taxon>Rhizoclosmatium</taxon>
    </lineage>
</organism>
<evidence type="ECO:0000313" key="3">
    <source>
        <dbReference type="Proteomes" id="UP000193642"/>
    </source>
</evidence>
<keyword evidence="3" id="KW-1185">Reference proteome</keyword>
<name>A0A1Y2BX24_9FUNG</name>
<dbReference type="PANTHER" id="PTHR30411">
    <property type="entry name" value="CYTOPLASMIC PROTEIN"/>
    <property type="match status" value="1"/>
</dbReference>
<dbReference type="InterPro" id="IPR007214">
    <property type="entry name" value="YbaK/aa-tRNA-synth-assoc-dom"/>
</dbReference>
<feature type="domain" description="YbaK/aminoacyl-tRNA synthetase-associated" evidence="1">
    <location>
        <begin position="129"/>
        <end position="245"/>
    </location>
</feature>
<evidence type="ECO:0000259" key="1">
    <source>
        <dbReference type="Pfam" id="PF04073"/>
    </source>
</evidence>
<reference evidence="2 3" key="1">
    <citation type="submission" date="2016-07" db="EMBL/GenBank/DDBJ databases">
        <title>Pervasive Adenine N6-methylation of Active Genes in Fungi.</title>
        <authorList>
            <consortium name="DOE Joint Genome Institute"/>
            <person name="Mondo S.J."/>
            <person name="Dannebaum R.O."/>
            <person name="Kuo R.C."/>
            <person name="Labutti K."/>
            <person name="Haridas S."/>
            <person name="Kuo A."/>
            <person name="Salamov A."/>
            <person name="Ahrendt S.R."/>
            <person name="Lipzen A."/>
            <person name="Sullivan W."/>
            <person name="Andreopoulos W.B."/>
            <person name="Clum A."/>
            <person name="Lindquist E."/>
            <person name="Daum C."/>
            <person name="Ramamoorthy G.K."/>
            <person name="Gryganskyi A."/>
            <person name="Culley D."/>
            <person name="Magnuson J.K."/>
            <person name="James T.Y."/>
            <person name="O'Malley M.A."/>
            <person name="Stajich J.E."/>
            <person name="Spatafora J.W."/>
            <person name="Visel A."/>
            <person name="Grigoriev I.V."/>
        </authorList>
    </citation>
    <scope>NUCLEOTIDE SEQUENCE [LARGE SCALE GENOMIC DNA]</scope>
    <source>
        <strain evidence="2 3">JEL800</strain>
    </source>
</reference>
<evidence type="ECO:0000313" key="2">
    <source>
        <dbReference type="EMBL" id="ORY39320.1"/>
    </source>
</evidence>